<name>A0A0L6UZ75_9BASI</name>
<dbReference type="AlphaFoldDB" id="A0A0L6UZ75"/>
<reference evidence="2 3" key="1">
    <citation type="submission" date="2015-08" db="EMBL/GenBank/DDBJ databases">
        <title>Next Generation Sequencing and Analysis of the Genome of Puccinia sorghi L Schw, the Causal Agent of Maize Common Rust.</title>
        <authorList>
            <person name="Rochi L."/>
            <person name="Burguener G."/>
            <person name="Darino M."/>
            <person name="Turjanski A."/>
            <person name="Kreff E."/>
            <person name="Dieguez M.J."/>
            <person name="Sacco F."/>
        </authorList>
    </citation>
    <scope>NUCLEOTIDE SEQUENCE [LARGE SCALE GENOMIC DNA]</scope>
    <source>
        <strain evidence="2 3">RO10H11247</strain>
    </source>
</reference>
<dbReference type="EMBL" id="LAVV01008294">
    <property type="protein sequence ID" value="KNZ53190.1"/>
    <property type="molecule type" value="Genomic_DNA"/>
</dbReference>
<comment type="caution">
    <text evidence="2">The sequence shown here is derived from an EMBL/GenBank/DDBJ whole genome shotgun (WGS) entry which is preliminary data.</text>
</comment>
<sequence>MLALISSQLTIWLSIKEQFAFSQSLNWAGMFNNFLYVKFQEDSIESFFCQHQYILAYRILFKLPNSLQTLKQKIMHSDKELDVEFVWAPLYLGKCVQISFTSIGSAALFSLKIKLFGKSQGRKKNGVQTNSSMRCQSGHYNPKQYKNHNSDNCWHLPPEIADPKHHIILNSGTSAHIFNNVRLFEHLELKDLDFIKMGKQGATISIKGRGLLSLNWEEGRYYSKTLDSKGCTVRLQTSNFAMFKGKKVVLKGLFNNALFSIDNPENRSRGEEETEDMFIKPKGVNQPTPYLKLQMLFYGVEVL</sequence>
<feature type="compositionally biased region" description="Polar residues" evidence="1">
    <location>
        <begin position="126"/>
        <end position="139"/>
    </location>
</feature>
<dbReference type="Proteomes" id="UP000037035">
    <property type="component" value="Unassembled WGS sequence"/>
</dbReference>
<dbReference type="VEuPathDB" id="FungiDB:VP01_3312g5"/>
<keyword evidence="3" id="KW-1185">Reference proteome</keyword>
<proteinExistence type="predicted"/>
<feature type="region of interest" description="Disordered" evidence="1">
    <location>
        <begin position="122"/>
        <end position="141"/>
    </location>
</feature>
<evidence type="ECO:0000313" key="3">
    <source>
        <dbReference type="Proteomes" id="UP000037035"/>
    </source>
</evidence>
<gene>
    <name evidence="2" type="ORF">VP01_3312g5</name>
</gene>
<evidence type="ECO:0000256" key="1">
    <source>
        <dbReference type="SAM" id="MobiDB-lite"/>
    </source>
</evidence>
<organism evidence="2 3">
    <name type="scientific">Puccinia sorghi</name>
    <dbReference type="NCBI Taxonomy" id="27349"/>
    <lineage>
        <taxon>Eukaryota</taxon>
        <taxon>Fungi</taxon>
        <taxon>Dikarya</taxon>
        <taxon>Basidiomycota</taxon>
        <taxon>Pucciniomycotina</taxon>
        <taxon>Pucciniomycetes</taxon>
        <taxon>Pucciniales</taxon>
        <taxon>Pucciniaceae</taxon>
        <taxon>Puccinia</taxon>
    </lineage>
</organism>
<evidence type="ECO:0000313" key="2">
    <source>
        <dbReference type="EMBL" id="KNZ53190.1"/>
    </source>
</evidence>
<protein>
    <submittedName>
        <fullName evidence="2">Uncharacterized protein</fullName>
    </submittedName>
</protein>
<accession>A0A0L6UZ75</accession>